<feature type="compositionally biased region" description="Basic and acidic residues" evidence="9">
    <location>
        <begin position="590"/>
        <end position="599"/>
    </location>
</feature>
<feature type="binding site" evidence="7">
    <location>
        <begin position="275"/>
        <end position="281"/>
    </location>
    <ligand>
        <name>FAD</name>
        <dbReference type="ChEBI" id="CHEBI:57692"/>
    </ligand>
</feature>
<evidence type="ECO:0000256" key="9">
    <source>
        <dbReference type="SAM" id="MobiDB-lite"/>
    </source>
</evidence>
<evidence type="ECO:0000256" key="7">
    <source>
        <dbReference type="PIRSR" id="PIRSR625650-3"/>
    </source>
</evidence>
<evidence type="ECO:0000256" key="6">
    <source>
        <dbReference type="PIRSR" id="PIRSR625650-2"/>
    </source>
</evidence>
<dbReference type="InterPro" id="IPR004113">
    <property type="entry name" value="FAD-bd_oxidored_4_C"/>
</dbReference>
<dbReference type="InterPro" id="IPR036318">
    <property type="entry name" value="FAD-bd_PCMH-like_sf"/>
</dbReference>
<dbReference type="PANTHER" id="PTHR46568:SF1">
    <property type="entry name" value="ALKYLDIHYDROXYACETONEPHOSPHATE SYNTHASE, PEROXISOMAL"/>
    <property type="match status" value="1"/>
</dbReference>
<gene>
    <name evidence="11" type="ORF">I6H47_03295</name>
</gene>
<dbReference type="GO" id="GO:0016491">
    <property type="term" value="F:oxidoreductase activity"/>
    <property type="evidence" value="ECO:0007669"/>
    <property type="project" value="UniProtKB-KW"/>
</dbReference>
<accession>A0A7T4DIX0</accession>
<dbReference type="Gene3D" id="3.30.465.10">
    <property type="match status" value="1"/>
</dbReference>
<dbReference type="GO" id="GO:0008609">
    <property type="term" value="F:alkylglycerone-phosphate synthase activity"/>
    <property type="evidence" value="ECO:0007669"/>
    <property type="project" value="InterPro"/>
</dbReference>
<dbReference type="SUPFAM" id="SSF55103">
    <property type="entry name" value="FAD-linked oxidases, C-terminal domain"/>
    <property type="match status" value="1"/>
</dbReference>
<keyword evidence="2" id="KW-0285">Flavoprotein</keyword>
<feature type="binding site" evidence="7">
    <location>
        <begin position="211"/>
        <end position="217"/>
    </location>
    <ligand>
        <name>FAD</name>
        <dbReference type="ChEBI" id="CHEBI:57692"/>
    </ligand>
</feature>
<dbReference type="InterPro" id="IPR016164">
    <property type="entry name" value="FAD-linked_Oxase-like_C"/>
</dbReference>
<keyword evidence="4" id="KW-0560">Oxidoreductase</keyword>
<sequence length="599" mass="65543">MSTPVRAEDVRRHRWWGWGADGVEFRWETKPAFAAIAKEKVGLDLWNAPRPRTPDLADVDAPASRMPADLLASLAEAVGADNVSTDDELRIVHSFGRSLPDLYRVRNGIMPRLTDVVVHPGGEDEVAAVLDIVLAHDLVLIPYGGGSCISGSVTPDPAETRPIVSLNLGRMRRVLDVDEYSGLARVEAGAYGPDLEEQLNLRGWTMGHFPDSFSYSTLGGWAATRSSGMQSDRYGDIEDIVRGMRVVHPRGVVVSKPIPGRDSGPSVHEMILGSEGRLGVITECTVQIHRRPEVREVVAYLYPDWASGVEAMHDIARSEVSPTFTRLSDGPETRFSLAMVSQPTSVKSKVSARGQDALFAFLRARGWDTTEGMCLSYVCFEGSKEHVARERAEVKRIVSGRGGISLGTGPGAIYDQKKFDTPYLRDFLLNYKVFGDVCETGVSWANLKTMHARVHERFEQVRRAQGGPGFMFCHMSHSYHGGACLYFTFAVPYTREDTALTEYQFVKDAVQQEFIDSGGGLSHHHGVGTEHRPWIVDDITPAGAFIVDSLFRASDPGRNLNPGKIVAEADVESPAGVSSPVDDGAVPAVQRDRSTDPAP</sequence>
<dbReference type="Pfam" id="PF01565">
    <property type="entry name" value="FAD_binding_4"/>
    <property type="match status" value="1"/>
</dbReference>
<feature type="binding site" evidence="7">
    <location>
        <begin position="224"/>
        <end position="227"/>
    </location>
    <ligand>
        <name>FAD</name>
        <dbReference type="ChEBI" id="CHEBI:57692"/>
    </ligand>
</feature>
<feature type="region of interest" description="Disordered" evidence="9">
    <location>
        <begin position="571"/>
        <end position="599"/>
    </location>
</feature>
<dbReference type="InterPro" id="IPR025650">
    <property type="entry name" value="Alkyl-DHAP_Synthase"/>
</dbReference>
<reference evidence="11 12" key="1">
    <citation type="submission" date="2020-12" db="EMBL/GenBank/DDBJ databases">
        <title>FDA dAtabase for Regulatory Grade micrObial Sequences (FDA-ARGOS): Supporting development and validation of Infectious Disease Dx tests.</title>
        <authorList>
            <person name="Sproer C."/>
            <person name="Gronow S."/>
            <person name="Severitt S."/>
            <person name="Schroder I."/>
            <person name="Tallon L."/>
            <person name="Sadzewicz L."/>
            <person name="Zhao X."/>
            <person name="Boylan J."/>
            <person name="Ott S."/>
            <person name="Bowen H."/>
            <person name="Vavikolanu K."/>
            <person name="Mehta A."/>
            <person name="Aluvathingal J."/>
            <person name="Nadendla S."/>
            <person name="Lowell S."/>
            <person name="Myers T."/>
            <person name="Yan Y."/>
            <person name="Sichtig H."/>
        </authorList>
    </citation>
    <scope>NUCLEOTIDE SEQUENCE [LARGE SCALE GENOMIC DNA]</scope>
    <source>
        <strain evidence="11 12">FDAARGOS_990</strain>
    </source>
</reference>
<evidence type="ECO:0000256" key="4">
    <source>
        <dbReference type="ARBA" id="ARBA00023002"/>
    </source>
</evidence>
<dbReference type="Gene3D" id="3.30.70.3450">
    <property type="match status" value="1"/>
</dbReference>
<dbReference type="InterPro" id="IPR016169">
    <property type="entry name" value="FAD-bd_PCMH_sub2"/>
</dbReference>
<feature type="active site" description="Proton donor/acceptor" evidence="5">
    <location>
        <position position="486"/>
    </location>
</feature>
<organism evidence="11 12">
    <name type="scientific">Brevibacterium casei</name>
    <dbReference type="NCBI Taxonomy" id="33889"/>
    <lineage>
        <taxon>Bacteria</taxon>
        <taxon>Bacillati</taxon>
        <taxon>Actinomycetota</taxon>
        <taxon>Actinomycetes</taxon>
        <taxon>Micrococcales</taxon>
        <taxon>Brevibacteriaceae</taxon>
        <taxon>Brevibacterium</taxon>
    </lineage>
</organism>
<evidence type="ECO:0000256" key="1">
    <source>
        <dbReference type="ARBA" id="ARBA00008000"/>
    </source>
</evidence>
<dbReference type="InterPro" id="IPR006094">
    <property type="entry name" value="Oxid_FAD_bind_N"/>
</dbReference>
<keyword evidence="3 7" id="KW-0274">FAD</keyword>
<protein>
    <submittedName>
        <fullName evidence="11">FAD-binding oxidoreductase</fullName>
    </submittedName>
</protein>
<dbReference type="Proteomes" id="UP000595374">
    <property type="component" value="Chromosome"/>
</dbReference>
<dbReference type="PROSITE" id="PS51387">
    <property type="entry name" value="FAD_PCMH"/>
    <property type="match status" value="1"/>
</dbReference>
<dbReference type="EMBL" id="CP065989">
    <property type="protein sequence ID" value="QQB15007.1"/>
    <property type="molecule type" value="Genomic_DNA"/>
</dbReference>
<dbReference type="Gene3D" id="3.30.43.10">
    <property type="entry name" value="Uridine Diphospho-n-acetylenolpyruvylglucosamine Reductase, domain 2"/>
    <property type="match status" value="1"/>
</dbReference>
<proteinExistence type="inferred from homology"/>
<dbReference type="AlphaFoldDB" id="A0A7T4DIX0"/>
<dbReference type="InterPro" id="IPR016167">
    <property type="entry name" value="FAD-bd_PCMH_sub1"/>
</dbReference>
<evidence type="ECO:0000256" key="3">
    <source>
        <dbReference type="ARBA" id="ARBA00022827"/>
    </source>
</evidence>
<evidence type="ECO:0000256" key="8">
    <source>
        <dbReference type="PIRSR" id="PIRSR625650-4"/>
    </source>
</evidence>
<comment type="similarity">
    <text evidence="1">Belongs to the FAD-binding oxidoreductase/transferase type 4 family.</text>
</comment>
<dbReference type="Pfam" id="PF02913">
    <property type="entry name" value="FAD-oxidase_C"/>
    <property type="match status" value="1"/>
</dbReference>
<dbReference type="GO" id="GO:0008610">
    <property type="term" value="P:lipid biosynthetic process"/>
    <property type="evidence" value="ECO:0007669"/>
    <property type="project" value="InterPro"/>
</dbReference>
<dbReference type="GO" id="GO:0071949">
    <property type="term" value="F:FAD binding"/>
    <property type="evidence" value="ECO:0007669"/>
    <property type="project" value="InterPro"/>
</dbReference>
<evidence type="ECO:0000313" key="11">
    <source>
        <dbReference type="EMBL" id="QQB15007.1"/>
    </source>
</evidence>
<dbReference type="SUPFAM" id="SSF56176">
    <property type="entry name" value="FAD-binding/transporter-associated domain-like"/>
    <property type="match status" value="1"/>
</dbReference>
<feature type="site" description="Important for enzyme activity" evidence="8">
    <location>
        <position position="326"/>
    </location>
</feature>
<feature type="domain" description="FAD-binding PCMH-type" evidence="10">
    <location>
        <begin position="110"/>
        <end position="291"/>
    </location>
</feature>
<dbReference type="Gene3D" id="3.30.300.330">
    <property type="match status" value="1"/>
</dbReference>
<evidence type="ECO:0000313" key="12">
    <source>
        <dbReference type="Proteomes" id="UP000595374"/>
    </source>
</evidence>
<feature type="binding site" evidence="6">
    <location>
        <position position="425"/>
    </location>
    <ligand>
        <name>substrate</name>
    </ligand>
</feature>
<name>A0A7T4DIX0_9MICO</name>
<evidence type="ECO:0000256" key="2">
    <source>
        <dbReference type="ARBA" id="ARBA00022630"/>
    </source>
</evidence>
<evidence type="ECO:0000256" key="5">
    <source>
        <dbReference type="PIRSR" id="PIRSR625650-1"/>
    </source>
</evidence>
<dbReference type="RefSeq" id="WP_198500039.1">
    <property type="nucleotide sequence ID" value="NZ_CP065989.1"/>
</dbReference>
<dbReference type="PANTHER" id="PTHR46568">
    <property type="entry name" value="ALKYLDIHYDROXYACETONEPHOSPHATE SYNTHASE, PEROXISOMAL"/>
    <property type="match status" value="1"/>
</dbReference>
<comment type="cofactor">
    <cofactor evidence="7">
        <name>FAD</name>
        <dbReference type="ChEBI" id="CHEBI:57692"/>
    </cofactor>
</comment>
<evidence type="ECO:0000259" key="10">
    <source>
        <dbReference type="PROSITE" id="PS51387"/>
    </source>
</evidence>
<dbReference type="InterPro" id="IPR016166">
    <property type="entry name" value="FAD-bd_PCMH"/>
</dbReference>